<evidence type="ECO:0000259" key="4">
    <source>
        <dbReference type="PROSITE" id="PS50042"/>
    </source>
</evidence>
<dbReference type="AlphaFoldDB" id="A0A128EL73"/>
<reference evidence="5 6" key="1">
    <citation type="submission" date="2016-02" db="EMBL/GenBank/DDBJ databases">
        <authorList>
            <consortium name="Pathogen Informatics"/>
        </authorList>
    </citation>
    <scope>NUCLEOTIDE SEQUENCE [LARGE SCALE GENOMIC DNA]</scope>
    <source>
        <strain evidence="5 6">RC20</strain>
    </source>
</reference>
<dbReference type="InterPro" id="IPR012318">
    <property type="entry name" value="HTH_CRP"/>
</dbReference>
<dbReference type="Gene3D" id="1.10.10.10">
    <property type="entry name" value="Winged helix-like DNA-binding domain superfamily/Winged helix DNA-binding domain"/>
    <property type="match status" value="1"/>
</dbReference>
<dbReference type="OrthoDB" id="9815457at2"/>
<dbReference type="GO" id="GO:0005829">
    <property type="term" value="C:cytosol"/>
    <property type="evidence" value="ECO:0007669"/>
    <property type="project" value="TreeGrafter"/>
</dbReference>
<name>A0A128EL73_9BACT</name>
<dbReference type="PROSITE" id="PS50042">
    <property type="entry name" value="CNMP_BINDING_3"/>
    <property type="match status" value="1"/>
</dbReference>
<evidence type="ECO:0000313" key="5">
    <source>
        <dbReference type="EMBL" id="CZE49301.1"/>
    </source>
</evidence>
<dbReference type="Pfam" id="PF00027">
    <property type="entry name" value="cNMP_binding"/>
    <property type="match status" value="1"/>
</dbReference>
<dbReference type="Pfam" id="PF13545">
    <property type="entry name" value="HTH_Crp_2"/>
    <property type="match status" value="1"/>
</dbReference>
<dbReference type="InterPro" id="IPR000595">
    <property type="entry name" value="cNMP-bd_dom"/>
</dbReference>
<dbReference type="Proteomes" id="UP000069632">
    <property type="component" value="Unassembled WGS sequence"/>
</dbReference>
<evidence type="ECO:0000256" key="1">
    <source>
        <dbReference type="ARBA" id="ARBA00023015"/>
    </source>
</evidence>
<dbReference type="InterPro" id="IPR036388">
    <property type="entry name" value="WH-like_DNA-bd_sf"/>
</dbReference>
<dbReference type="InterPro" id="IPR036390">
    <property type="entry name" value="WH_DNA-bd_sf"/>
</dbReference>
<dbReference type="Gene3D" id="2.60.120.10">
    <property type="entry name" value="Jelly Rolls"/>
    <property type="match status" value="1"/>
</dbReference>
<dbReference type="InterPro" id="IPR050397">
    <property type="entry name" value="Env_Response_Regulators"/>
</dbReference>
<dbReference type="InterPro" id="IPR014710">
    <property type="entry name" value="RmlC-like_jellyroll"/>
</dbReference>
<proteinExistence type="predicted"/>
<protein>
    <submittedName>
        <fullName evidence="5">Transcriptional regulator</fullName>
    </submittedName>
</protein>
<dbReference type="PANTHER" id="PTHR24567:SF26">
    <property type="entry name" value="REGULATORY PROTEIN YEIL"/>
    <property type="match status" value="1"/>
</dbReference>
<evidence type="ECO:0000256" key="3">
    <source>
        <dbReference type="ARBA" id="ARBA00023163"/>
    </source>
</evidence>
<dbReference type="EMBL" id="FIZP01000017">
    <property type="protein sequence ID" value="CZE49301.1"/>
    <property type="molecule type" value="Genomic_DNA"/>
</dbReference>
<dbReference type="SUPFAM" id="SSF46785">
    <property type="entry name" value="Winged helix' DNA-binding domain"/>
    <property type="match status" value="1"/>
</dbReference>
<dbReference type="GO" id="GO:0003700">
    <property type="term" value="F:DNA-binding transcription factor activity"/>
    <property type="evidence" value="ECO:0007669"/>
    <property type="project" value="TreeGrafter"/>
</dbReference>
<dbReference type="InterPro" id="IPR018490">
    <property type="entry name" value="cNMP-bd_dom_sf"/>
</dbReference>
<keyword evidence="2" id="KW-0238">DNA-binding</keyword>
<feature type="domain" description="Cyclic nucleotide-binding" evidence="4">
    <location>
        <begin position="7"/>
        <end position="127"/>
    </location>
</feature>
<evidence type="ECO:0000313" key="6">
    <source>
        <dbReference type="Proteomes" id="UP000069632"/>
    </source>
</evidence>
<keyword evidence="6" id="KW-1185">Reference proteome</keyword>
<dbReference type="PANTHER" id="PTHR24567">
    <property type="entry name" value="CRP FAMILY TRANSCRIPTIONAL REGULATORY PROTEIN"/>
    <property type="match status" value="1"/>
</dbReference>
<dbReference type="RefSeq" id="WP_075540578.1">
    <property type="nucleotide sequence ID" value="NZ_CP053844.1"/>
</dbReference>
<keyword evidence="1" id="KW-0805">Transcription regulation</keyword>
<dbReference type="GO" id="GO:0003677">
    <property type="term" value="F:DNA binding"/>
    <property type="evidence" value="ECO:0007669"/>
    <property type="project" value="UniProtKB-KW"/>
</dbReference>
<sequence>MIKQIPFFSSLDDESCKKLNDISIFKKYKKGEVLFLEGEESKWLNILLKGTIGIYKSSPKGKNVFMHEIRPINFIAELANFEDIPYPASSYFTSNSEILRIDYAKFKELFLSRPEISLEFLKSLAKKLKVMNDVFVREIVLDADGKIAKFVYENLELFKTLKQSQVAAILNVAPETLSRTLAKFRQDNLFKYDKNGEIIGVNERLKEFFVI</sequence>
<evidence type="ECO:0000256" key="2">
    <source>
        <dbReference type="ARBA" id="ARBA00023125"/>
    </source>
</evidence>
<keyword evidence="3" id="KW-0804">Transcription</keyword>
<organism evidence="5 6">
    <name type="scientific">Campylobacter geochelonis</name>
    <dbReference type="NCBI Taxonomy" id="1780362"/>
    <lineage>
        <taxon>Bacteria</taxon>
        <taxon>Pseudomonadati</taxon>
        <taxon>Campylobacterota</taxon>
        <taxon>Epsilonproteobacteria</taxon>
        <taxon>Campylobacterales</taxon>
        <taxon>Campylobacteraceae</taxon>
        <taxon>Campylobacter</taxon>
    </lineage>
</organism>
<accession>A0A128EL73</accession>
<gene>
    <name evidence="5" type="primary">crp</name>
    <name evidence="5" type="ORF">ERS672216_01854</name>
</gene>
<dbReference type="SUPFAM" id="SSF51206">
    <property type="entry name" value="cAMP-binding domain-like"/>
    <property type="match status" value="1"/>
</dbReference>
<dbReference type="SMART" id="SM00100">
    <property type="entry name" value="cNMP"/>
    <property type="match status" value="1"/>
</dbReference>
<dbReference type="CDD" id="cd00038">
    <property type="entry name" value="CAP_ED"/>
    <property type="match status" value="1"/>
</dbReference>